<evidence type="ECO:0000313" key="2">
    <source>
        <dbReference type="EMBL" id="SEG47111.1"/>
    </source>
</evidence>
<reference evidence="3" key="1">
    <citation type="submission" date="2016-10" db="EMBL/GenBank/DDBJ databases">
        <authorList>
            <person name="Varghese N."/>
            <person name="Submissions S."/>
        </authorList>
    </citation>
    <scope>NUCLEOTIDE SEQUENCE [LARGE SCALE GENOMIC DNA]</scope>
    <source>
        <strain evidence="3">DSM 21580</strain>
    </source>
</reference>
<dbReference type="Pfam" id="PF00248">
    <property type="entry name" value="Aldo_ket_red"/>
    <property type="match status" value="1"/>
</dbReference>
<dbReference type="AlphaFoldDB" id="A0A1H6AF35"/>
<organism evidence="2 3">
    <name type="scientific">Halpernia humi</name>
    <dbReference type="NCBI Taxonomy" id="493375"/>
    <lineage>
        <taxon>Bacteria</taxon>
        <taxon>Pseudomonadati</taxon>
        <taxon>Bacteroidota</taxon>
        <taxon>Flavobacteriia</taxon>
        <taxon>Flavobacteriales</taxon>
        <taxon>Weeksellaceae</taxon>
        <taxon>Chryseobacterium group</taxon>
        <taxon>Halpernia</taxon>
    </lineage>
</organism>
<dbReference type="RefSeq" id="WP_103914269.1">
    <property type="nucleotide sequence ID" value="NZ_FNUS01000006.1"/>
</dbReference>
<dbReference type="GO" id="GO:0016491">
    <property type="term" value="F:oxidoreductase activity"/>
    <property type="evidence" value="ECO:0007669"/>
    <property type="project" value="InterPro"/>
</dbReference>
<dbReference type="OrthoDB" id="9773828at2"/>
<dbReference type="Gene3D" id="3.20.20.100">
    <property type="entry name" value="NADP-dependent oxidoreductase domain"/>
    <property type="match status" value="1"/>
</dbReference>
<dbReference type="InterPro" id="IPR036812">
    <property type="entry name" value="NAD(P)_OxRdtase_dom_sf"/>
</dbReference>
<feature type="domain" description="NADP-dependent oxidoreductase" evidence="1">
    <location>
        <begin position="5"/>
        <end position="276"/>
    </location>
</feature>
<dbReference type="EMBL" id="FNUS01000006">
    <property type="protein sequence ID" value="SEG47111.1"/>
    <property type="molecule type" value="Genomic_DNA"/>
</dbReference>
<accession>A0A1H6AF35</accession>
<keyword evidence="3" id="KW-1185">Reference proteome</keyword>
<sequence length="287" mass="32759">MKFSPLIIGTMRWGIWGANYSPSEVQKLIEFSLVEGLFTFDCADIYGGYTTEELFGKAFSEMSLDRTKLQIISKCGIEMPCENRNYKVKAYNYSKHHILNSVENSLKNLHTDYLDVLLLHRPSPLMNPEEIAEAFHQLKNEGKVKEFGVSNFSASQFDLINTYFPLITNQIECSLMETKSFYDGTLDQLMLKKLSPMAWSPMGNYFSEVSDKNLRIKSVLHQLCKKYNCVEDQILLAFLLKHPAKILPVLGTTKTENIANSKLALQINLENEDWFKLLEASVGKEVA</sequence>
<dbReference type="PANTHER" id="PTHR43364:SF1">
    <property type="entry name" value="OXIDOREDUCTASE YDHF"/>
    <property type="match status" value="1"/>
</dbReference>
<dbReference type="GO" id="GO:0005829">
    <property type="term" value="C:cytosol"/>
    <property type="evidence" value="ECO:0007669"/>
    <property type="project" value="TreeGrafter"/>
</dbReference>
<proteinExistence type="predicted"/>
<dbReference type="SUPFAM" id="SSF51430">
    <property type="entry name" value="NAD(P)-linked oxidoreductase"/>
    <property type="match status" value="1"/>
</dbReference>
<name>A0A1H6AF35_9FLAO</name>
<evidence type="ECO:0000313" key="3">
    <source>
        <dbReference type="Proteomes" id="UP000236738"/>
    </source>
</evidence>
<dbReference type="CDD" id="cd19092">
    <property type="entry name" value="AKR_BsYcsN_EcYdhF-like"/>
    <property type="match status" value="1"/>
</dbReference>
<dbReference type="InterPro" id="IPR020471">
    <property type="entry name" value="AKR"/>
</dbReference>
<dbReference type="PRINTS" id="PR00069">
    <property type="entry name" value="ALDKETRDTASE"/>
</dbReference>
<gene>
    <name evidence="2" type="ORF">SAMN05421847_2398</name>
</gene>
<dbReference type="PANTHER" id="PTHR43364">
    <property type="entry name" value="NADH-SPECIFIC METHYLGLYOXAL REDUCTASE-RELATED"/>
    <property type="match status" value="1"/>
</dbReference>
<dbReference type="InterPro" id="IPR023210">
    <property type="entry name" value="NADP_OxRdtase_dom"/>
</dbReference>
<dbReference type="Proteomes" id="UP000236738">
    <property type="component" value="Unassembled WGS sequence"/>
</dbReference>
<dbReference type="InterPro" id="IPR050523">
    <property type="entry name" value="AKR_Detox_Biosynth"/>
</dbReference>
<evidence type="ECO:0000259" key="1">
    <source>
        <dbReference type="Pfam" id="PF00248"/>
    </source>
</evidence>
<protein>
    <submittedName>
        <fullName evidence="2">Predicted oxidoreductase</fullName>
    </submittedName>
</protein>